<dbReference type="AlphaFoldDB" id="A0A6J4LS76"/>
<protein>
    <submittedName>
        <fullName evidence="2">Uncharacterized protein</fullName>
    </submittedName>
</protein>
<organism evidence="2">
    <name type="scientific">uncultured Lysobacter sp</name>
    <dbReference type="NCBI Taxonomy" id="271060"/>
    <lineage>
        <taxon>Bacteria</taxon>
        <taxon>Pseudomonadati</taxon>
        <taxon>Pseudomonadota</taxon>
        <taxon>Gammaproteobacteria</taxon>
        <taxon>Lysobacterales</taxon>
        <taxon>Lysobacteraceae</taxon>
        <taxon>Lysobacter</taxon>
        <taxon>environmental samples</taxon>
    </lineage>
</organism>
<sequence length="129" mass="13665">MALAGPCIAVRARTIALEGPLIAVEGPSIAVHARPIALQVPCAALSGPGMAHRTAGLEHAVPTVLPRRAQCRCIRCPHARRSSDGWSLKPSREGRSDALSRSDKTLQSVGCTKAALLAQRYSRARPHCT</sequence>
<dbReference type="EMBL" id="CADCUA010000507">
    <property type="protein sequence ID" value="CAA9340130.1"/>
    <property type="molecule type" value="Genomic_DNA"/>
</dbReference>
<gene>
    <name evidence="2" type="ORF">AVDCRST_MAG71-2173</name>
</gene>
<name>A0A6J4LS76_9GAMM</name>
<proteinExistence type="predicted"/>
<feature type="compositionally biased region" description="Basic and acidic residues" evidence="1">
    <location>
        <begin position="90"/>
        <end position="104"/>
    </location>
</feature>
<evidence type="ECO:0000256" key="1">
    <source>
        <dbReference type="SAM" id="MobiDB-lite"/>
    </source>
</evidence>
<feature type="region of interest" description="Disordered" evidence="1">
    <location>
        <begin position="79"/>
        <end position="104"/>
    </location>
</feature>
<accession>A0A6J4LS76</accession>
<evidence type="ECO:0000313" key="2">
    <source>
        <dbReference type="EMBL" id="CAA9340130.1"/>
    </source>
</evidence>
<reference evidence="2" key="1">
    <citation type="submission" date="2020-02" db="EMBL/GenBank/DDBJ databases">
        <authorList>
            <person name="Meier V. D."/>
        </authorList>
    </citation>
    <scope>NUCLEOTIDE SEQUENCE</scope>
    <source>
        <strain evidence="2">AVDCRST_MAG71</strain>
    </source>
</reference>